<dbReference type="InterPro" id="IPR002446">
    <property type="entry name" value="Lipocalin_bac"/>
</dbReference>
<sequence>MLLKTLFRIGGFMIKNLHLLNSRLTQEFMDNTPVSKVDIMSYAGKWYSLYSIPTLMDKHWRQTVETYVIHPDGYYAVFTTYRAAGDEDRKYIRSKLFVVRGTNNAELKAQFLWPFKADYWVIELAEDYSYVVVGHPKHKYLFIMSRKPGLPDSLLEEIIDRCHKKGYDTSKLVSQEHIMAPAAEKVMALSASKI</sequence>
<dbReference type="EMBL" id="SNYC01000006">
    <property type="protein sequence ID" value="TDQ07414.1"/>
    <property type="molecule type" value="Genomic_DNA"/>
</dbReference>
<dbReference type="PRINTS" id="PR01171">
    <property type="entry name" value="BCTLIPOCALIN"/>
</dbReference>
<dbReference type="InterPro" id="IPR047202">
    <property type="entry name" value="Lipocalin_Blc-like_dom"/>
</dbReference>
<protein>
    <submittedName>
        <fullName evidence="2">Apolipoprotein D and lipocalin family protein</fullName>
    </submittedName>
</protein>
<evidence type="ECO:0000313" key="2">
    <source>
        <dbReference type="EMBL" id="TDQ07414.1"/>
    </source>
</evidence>
<dbReference type="Pfam" id="PF08212">
    <property type="entry name" value="Lipocalin_2"/>
    <property type="match status" value="1"/>
</dbReference>
<evidence type="ECO:0000259" key="1">
    <source>
        <dbReference type="Pfam" id="PF08212"/>
    </source>
</evidence>
<reference evidence="2 3" key="1">
    <citation type="submission" date="2019-03" db="EMBL/GenBank/DDBJ databases">
        <title>Genomic Encyclopedia of Archaeal and Bacterial Type Strains, Phase II (KMG-II): from individual species to whole genera.</title>
        <authorList>
            <person name="Goeker M."/>
        </authorList>
    </citation>
    <scope>NUCLEOTIDE SEQUENCE [LARGE SCALE GENOMIC DNA]</scope>
    <source>
        <strain evidence="2 3">DSM 19035</strain>
    </source>
</reference>
<dbReference type="Proteomes" id="UP000295620">
    <property type="component" value="Unassembled WGS sequence"/>
</dbReference>
<gene>
    <name evidence="2" type="ORF">ATK78_3535</name>
</gene>
<dbReference type="GO" id="GO:0006950">
    <property type="term" value="P:response to stress"/>
    <property type="evidence" value="ECO:0007669"/>
    <property type="project" value="UniProtKB-ARBA"/>
</dbReference>
<dbReference type="InterPro" id="IPR012674">
    <property type="entry name" value="Calycin"/>
</dbReference>
<dbReference type="PANTHER" id="PTHR10612:SF34">
    <property type="entry name" value="APOLIPOPROTEIN D"/>
    <property type="match status" value="1"/>
</dbReference>
<organism evidence="2 3">
    <name type="scientific">Pedobacter metabolipauper</name>
    <dbReference type="NCBI Taxonomy" id="425513"/>
    <lineage>
        <taxon>Bacteria</taxon>
        <taxon>Pseudomonadati</taxon>
        <taxon>Bacteroidota</taxon>
        <taxon>Sphingobacteriia</taxon>
        <taxon>Sphingobacteriales</taxon>
        <taxon>Sphingobacteriaceae</taxon>
        <taxon>Pedobacter</taxon>
    </lineage>
</organism>
<accession>A0A4R6STN5</accession>
<dbReference type="SUPFAM" id="SSF50814">
    <property type="entry name" value="Lipocalins"/>
    <property type="match status" value="1"/>
</dbReference>
<comment type="caution">
    <text evidence="2">The sequence shown here is derived from an EMBL/GenBank/DDBJ whole genome shotgun (WGS) entry which is preliminary data.</text>
</comment>
<name>A0A4R6STN5_9SPHI</name>
<evidence type="ECO:0000313" key="3">
    <source>
        <dbReference type="Proteomes" id="UP000295620"/>
    </source>
</evidence>
<dbReference type="PANTHER" id="PTHR10612">
    <property type="entry name" value="APOLIPOPROTEIN D"/>
    <property type="match status" value="1"/>
</dbReference>
<keyword evidence="2" id="KW-0449">Lipoprotein</keyword>
<proteinExistence type="predicted"/>
<dbReference type="InterPro" id="IPR000566">
    <property type="entry name" value="Lipocln_cytosolic_FA-bd_dom"/>
</dbReference>
<dbReference type="CDD" id="cd19438">
    <property type="entry name" value="lipocalin_Blc-like"/>
    <property type="match status" value="1"/>
</dbReference>
<keyword evidence="3" id="KW-1185">Reference proteome</keyword>
<dbReference type="Gene3D" id="2.40.128.20">
    <property type="match status" value="1"/>
</dbReference>
<dbReference type="AlphaFoldDB" id="A0A4R6STN5"/>
<feature type="domain" description="Lipocalin/cytosolic fatty-acid binding" evidence="1">
    <location>
        <begin position="37"/>
        <end position="175"/>
    </location>
</feature>